<dbReference type="AlphaFoldDB" id="A0A7K4HMJ3"/>
<dbReference type="EMBL" id="JABXWR010000001">
    <property type="protein sequence ID" value="NVO66486.1"/>
    <property type="molecule type" value="Genomic_DNA"/>
</dbReference>
<name>A0A7K4HMJ3_9EURY</name>
<gene>
    <name evidence="5" type="ORF">HWN36_03965</name>
</gene>
<comment type="caution">
    <text evidence="5">The sequence shown here is derived from an EMBL/GenBank/DDBJ whole genome shotgun (WGS) entry which is preliminary data.</text>
</comment>
<dbReference type="PANTHER" id="PTHR43080">
    <property type="entry name" value="CBS DOMAIN-CONTAINING PROTEIN CBSX3, MITOCHONDRIAL"/>
    <property type="match status" value="1"/>
</dbReference>
<keyword evidence="2" id="KW-0486">Methionine biosynthesis</keyword>
<evidence type="ECO:0000256" key="1">
    <source>
        <dbReference type="ARBA" id="ARBA00023122"/>
    </source>
</evidence>
<protein>
    <submittedName>
        <fullName evidence="5">CBS domain-containing protein</fullName>
    </submittedName>
</protein>
<sequence>MKAEDVMSSPVRVVAPEDTVAYARNQMIKHKISRVLVMEGDRLAGIITKKDLAYRLRNTDPVWRRRPIDRIPVSLLMTPAPIVVDPETSIRDLAALMLDRMISGIPVVNSDEVIGIVTKSDILRSASVQKLDVPVTALMEEAITVSRYHSLDHVVDLFSESGGKLIVVNNDGTLAGIITETNLAFYEYANEAGEIPEKDIKMLRKETSGGRKSFRYILEVSAVAEDVMTHPVVTTGPETTAAAAVKMMIDHHINSMVIARGSEILGIVKRDNILQEVAK</sequence>
<evidence type="ECO:0000256" key="3">
    <source>
        <dbReference type="PROSITE-ProRule" id="PRU00703"/>
    </source>
</evidence>
<dbReference type="InterPro" id="IPR000644">
    <property type="entry name" value="CBS_dom"/>
</dbReference>
<keyword evidence="2" id="KW-0028">Amino-acid biosynthesis</keyword>
<feature type="domain" description="CBS" evidence="4">
    <location>
        <begin position="228"/>
        <end position="279"/>
    </location>
</feature>
<evidence type="ECO:0000256" key="2">
    <source>
        <dbReference type="ARBA" id="ARBA00023167"/>
    </source>
</evidence>
<dbReference type="PANTHER" id="PTHR43080:SF29">
    <property type="entry name" value="OS02G0818000 PROTEIN"/>
    <property type="match status" value="1"/>
</dbReference>
<dbReference type="InterPro" id="IPR046342">
    <property type="entry name" value="CBS_dom_sf"/>
</dbReference>
<evidence type="ECO:0000313" key="5">
    <source>
        <dbReference type="EMBL" id="NVO66486.1"/>
    </source>
</evidence>
<dbReference type="GO" id="GO:0009086">
    <property type="term" value="P:methionine biosynthetic process"/>
    <property type="evidence" value="ECO:0007669"/>
    <property type="project" value="UniProtKB-KW"/>
</dbReference>
<dbReference type="RefSeq" id="WP_176788177.1">
    <property type="nucleotide sequence ID" value="NZ_JABXWR010000001.1"/>
</dbReference>
<feature type="domain" description="CBS" evidence="4">
    <location>
        <begin position="77"/>
        <end position="133"/>
    </location>
</feature>
<dbReference type="OrthoDB" id="8919at2157"/>
<accession>A0A7K4HMJ3</accession>
<dbReference type="InterPro" id="IPR051257">
    <property type="entry name" value="Diverse_CBS-Domain"/>
</dbReference>
<dbReference type="PROSITE" id="PS51371">
    <property type="entry name" value="CBS"/>
    <property type="match status" value="3"/>
</dbReference>
<dbReference type="Pfam" id="PF00571">
    <property type="entry name" value="CBS"/>
    <property type="match status" value="4"/>
</dbReference>
<keyword evidence="1 3" id="KW-0129">CBS domain</keyword>
<dbReference type="SMART" id="SM00116">
    <property type="entry name" value="CBS"/>
    <property type="match status" value="4"/>
</dbReference>
<keyword evidence="6" id="KW-1185">Reference proteome</keyword>
<organism evidence="5 6">
    <name type="scientific">Methanofollis tationis</name>
    <dbReference type="NCBI Taxonomy" id="81417"/>
    <lineage>
        <taxon>Archaea</taxon>
        <taxon>Methanobacteriati</taxon>
        <taxon>Methanobacteriota</taxon>
        <taxon>Stenosarchaea group</taxon>
        <taxon>Methanomicrobia</taxon>
        <taxon>Methanomicrobiales</taxon>
        <taxon>Methanomicrobiaceae</taxon>
        <taxon>Methanofollis</taxon>
    </lineage>
</organism>
<dbReference type="Proteomes" id="UP000570823">
    <property type="component" value="Unassembled WGS sequence"/>
</dbReference>
<feature type="domain" description="CBS" evidence="4">
    <location>
        <begin position="7"/>
        <end position="62"/>
    </location>
</feature>
<reference evidence="5 6" key="1">
    <citation type="submission" date="2020-06" db="EMBL/GenBank/DDBJ databases">
        <title>Methanofollis fontis sp. nov., a methanogen isolated from marine sediments near a cold seep at Four-Way Closure Ridge offshore southwestern Taiwan.</title>
        <authorList>
            <person name="Chen S.-C."/>
            <person name="Teng N.-H."/>
            <person name="Lin Y.-S."/>
            <person name="Lai M.-C."/>
            <person name="Chen H.-H."/>
            <person name="Wang C.-C."/>
        </authorList>
    </citation>
    <scope>NUCLEOTIDE SEQUENCE [LARGE SCALE GENOMIC DNA]</scope>
    <source>
        <strain evidence="5 6">DSM 2702</strain>
    </source>
</reference>
<evidence type="ECO:0000259" key="4">
    <source>
        <dbReference type="PROSITE" id="PS51371"/>
    </source>
</evidence>
<proteinExistence type="predicted"/>
<dbReference type="Gene3D" id="3.10.580.10">
    <property type="entry name" value="CBS-domain"/>
    <property type="match status" value="2"/>
</dbReference>
<evidence type="ECO:0000313" key="6">
    <source>
        <dbReference type="Proteomes" id="UP000570823"/>
    </source>
</evidence>
<dbReference type="SUPFAM" id="SSF54631">
    <property type="entry name" value="CBS-domain pair"/>
    <property type="match status" value="2"/>
</dbReference>